<evidence type="ECO:0000256" key="5">
    <source>
        <dbReference type="ARBA" id="ARBA00022989"/>
    </source>
</evidence>
<feature type="transmembrane region" description="Helical" evidence="8">
    <location>
        <begin position="454"/>
        <end position="474"/>
    </location>
</feature>
<evidence type="ECO:0000256" key="4">
    <source>
        <dbReference type="ARBA" id="ARBA00022692"/>
    </source>
</evidence>
<dbReference type="PANTHER" id="PTHR23511:SF12">
    <property type="entry name" value="TRANSPORTER, PUTATIVE (AFU_ORTHOLOGUE AFUA_7G01740)-RELATED"/>
    <property type="match status" value="1"/>
</dbReference>
<gene>
    <name evidence="9" type="ORF">BD311DRAFT_742208</name>
</gene>
<evidence type="ECO:0000313" key="9">
    <source>
        <dbReference type="EMBL" id="TBU23728.1"/>
    </source>
</evidence>
<sequence length="544" mass="59412">MGDVVSLDLGPGKASSDSVRKAEKPASPSCENPSGDLEGKMVVEVEDHDIFDGNDAAIEPVYHAKARILNAAFQEIGMGKYQWFLFVVAGFGWFSDNLWQQVTGLIINPVVLEFVGTKGPFILLPQTIGLLVGAVFWGVGCHLWGRRWSFNLTLLITGGANNEITLCALIGVYAIGCGGNLPVDSAVFLEFVPATHQWLLTVLSIWWAIGQLVGALVAWPLIANFSCSSAVGCTREKNMGWRYLLWTLGGLMVVLFIIRFFVFHLYESPRYLMGRGRDEEAVKVIHQIAQYNGKKISLTVEMLRECEKLVDAGETGRKHGLEFAKPIDTSMKAAFMRKARMLNSDHVRALFLTKKLAYSTSLLIVLWAFIGLAFPLYNGFVTVFLQQKGAETGDGSLYTTYRNQVILSTLGIPGSLVAGWMVEQPRLGRKGTLAISTGVFLFASTTSRTSNALLGWNCGYTFVNNVMYGVLYAISPELFPAKDRGTGNALVASANRVFGIMAPIIALYANLNTPVPIYVSGSLFVVSGFIALLLPFESRGKAAI</sequence>
<organism evidence="9">
    <name type="scientific">Dichomitus squalens</name>
    <dbReference type="NCBI Taxonomy" id="114155"/>
    <lineage>
        <taxon>Eukaryota</taxon>
        <taxon>Fungi</taxon>
        <taxon>Dikarya</taxon>
        <taxon>Basidiomycota</taxon>
        <taxon>Agaricomycotina</taxon>
        <taxon>Agaricomycetes</taxon>
        <taxon>Polyporales</taxon>
        <taxon>Polyporaceae</taxon>
        <taxon>Dichomitus</taxon>
    </lineage>
</organism>
<dbReference type="Gene3D" id="1.20.1250.20">
    <property type="entry name" value="MFS general substrate transporter like domains"/>
    <property type="match status" value="1"/>
</dbReference>
<feature type="transmembrane region" description="Helical" evidence="8">
    <location>
        <begin position="515"/>
        <end position="536"/>
    </location>
</feature>
<evidence type="ECO:0000256" key="1">
    <source>
        <dbReference type="ARBA" id="ARBA00004141"/>
    </source>
</evidence>
<evidence type="ECO:0000256" key="8">
    <source>
        <dbReference type="SAM" id="Phobius"/>
    </source>
</evidence>
<dbReference type="EMBL" id="ML143496">
    <property type="protein sequence ID" value="TBU23728.1"/>
    <property type="molecule type" value="Genomic_DNA"/>
</dbReference>
<accession>A0A4Q9MBR6</accession>
<feature type="transmembrane region" description="Helical" evidence="8">
    <location>
        <begin position="486"/>
        <end position="509"/>
    </location>
</feature>
<evidence type="ECO:0000256" key="6">
    <source>
        <dbReference type="ARBA" id="ARBA00023136"/>
    </source>
</evidence>
<dbReference type="GO" id="GO:0022857">
    <property type="term" value="F:transmembrane transporter activity"/>
    <property type="evidence" value="ECO:0007669"/>
    <property type="project" value="InterPro"/>
</dbReference>
<feature type="transmembrane region" description="Helical" evidence="8">
    <location>
        <begin position="243"/>
        <end position="266"/>
    </location>
</feature>
<dbReference type="Proteomes" id="UP000292957">
    <property type="component" value="Unassembled WGS sequence"/>
</dbReference>
<keyword evidence="5 8" id="KW-1133">Transmembrane helix</keyword>
<comment type="subcellular location">
    <subcellularLocation>
        <location evidence="1">Membrane</location>
        <topology evidence="1">Multi-pass membrane protein</topology>
    </subcellularLocation>
</comment>
<protein>
    <submittedName>
        <fullName evidence="9">Membrane transporter</fullName>
    </submittedName>
</protein>
<evidence type="ECO:0000256" key="3">
    <source>
        <dbReference type="ARBA" id="ARBA00022448"/>
    </source>
</evidence>
<dbReference type="FunFam" id="1.20.1250.20:FF:000171">
    <property type="entry name" value="MFS general substrate transporter"/>
    <property type="match status" value="1"/>
</dbReference>
<evidence type="ECO:0000256" key="2">
    <source>
        <dbReference type="ARBA" id="ARBA00008335"/>
    </source>
</evidence>
<feature type="transmembrane region" description="Helical" evidence="8">
    <location>
        <begin position="405"/>
        <end position="422"/>
    </location>
</feature>
<dbReference type="OrthoDB" id="3936150at2759"/>
<dbReference type="InterPro" id="IPR005828">
    <property type="entry name" value="MFS_sugar_transport-like"/>
</dbReference>
<name>A0A4Q9MBR6_9APHY</name>
<keyword evidence="3" id="KW-0813">Transport</keyword>
<proteinExistence type="inferred from homology"/>
<feature type="transmembrane region" description="Helical" evidence="8">
    <location>
        <begin position="196"/>
        <end position="222"/>
    </location>
</feature>
<feature type="transmembrane region" description="Helical" evidence="8">
    <location>
        <begin position="122"/>
        <end position="145"/>
    </location>
</feature>
<comment type="similarity">
    <text evidence="2">Belongs to the major facilitator superfamily.</text>
</comment>
<keyword evidence="6 8" id="KW-0472">Membrane</keyword>
<dbReference type="AlphaFoldDB" id="A0A4Q9MBR6"/>
<dbReference type="GO" id="GO:0016020">
    <property type="term" value="C:membrane"/>
    <property type="evidence" value="ECO:0007669"/>
    <property type="project" value="UniProtKB-SubCell"/>
</dbReference>
<feature type="region of interest" description="Disordered" evidence="7">
    <location>
        <begin position="1"/>
        <end position="37"/>
    </location>
</feature>
<dbReference type="InterPro" id="IPR036259">
    <property type="entry name" value="MFS_trans_sf"/>
</dbReference>
<feature type="transmembrane region" description="Helical" evidence="8">
    <location>
        <begin position="152"/>
        <end position="176"/>
    </location>
</feature>
<feature type="transmembrane region" description="Helical" evidence="8">
    <location>
        <begin position="362"/>
        <end position="385"/>
    </location>
</feature>
<dbReference type="SUPFAM" id="SSF103473">
    <property type="entry name" value="MFS general substrate transporter"/>
    <property type="match status" value="1"/>
</dbReference>
<keyword evidence="4 8" id="KW-0812">Transmembrane</keyword>
<evidence type="ECO:0000256" key="7">
    <source>
        <dbReference type="SAM" id="MobiDB-lite"/>
    </source>
</evidence>
<reference evidence="9" key="1">
    <citation type="submission" date="2019-01" db="EMBL/GenBank/DDBJ databases">
        <title>Draft genome sequences of three monokaryotic isolates of the white-rot basidiomycete fungus Dichomitus squalens.</title>
        <authorList>
            <consortium name="DOE Joint Genome Institute"/>
            <person name="Lopez S.C."/>
            <person name="Andreopoulos B."/>
            <person name="Pangilinan J."/>
            <person name="Lipzen A."/>
            <person name="Riley R."/>
            <person name="Ahrendt S."/>
            <person name="Ng V."/>
            <person name="Barry K."/>
            <person name="Daum C."/>
            <person name="Grigoriev I.V."/>
            <person name="Hilden K.S."/>
            <person name="Makela M.R."/>
            <person name="de Vries R.P."/>
        </authorList>
    </citation>
    <scope>NUCLEOTIDE SEQUENCE [LARGE SCALE GENOMIC DNA]</scope>
    <source>
        <strain evidence="9">OM18370.1</strain>
    </source>
</reference>
<dbReference type="Pfam" id="PF00083">
    <property type="entry name" value="Sugar_tr"/>
    <property type="match status" value="1"/>
</dbReference>
<dbReference type="PANTHER" id="PTHR23511">
    <property type="entry name" value="SYNAPTIC VESICLE GLYCOPROTEIN 2"/>
    <property type="match status" value="1"/>
</dbReference>